<dbReference type="AlphaFoldDB" id="A0A519BFZ4"/>
<dbReference type="EMBL" id="SGBC01000003">
    <property type="protein sequence ID" value="RZD16178.1"/>
    <property type="molecule type" value="Genomic_DNA"/>
</dbReference>
<evidence type="ECO:0000313" key="2">
    <source>
        <dbReference type="Proteomes" id="UP000316562"/>
    </source>
</evidence>
<sequence length="110" mass="12382">MKRIKVEEVSEGNVLAKSIVLDNGVVLLSKGSILTDLIINQIKKQHIFYVYIANNGSLTDEGADVSYLNGRTMENDLSDIEERFILVGNIKLMEDIKNIIKKVIIQEYQG</sequence>
<reference evidence="1 2" key="1">
    <citation type="journal article" date="2019" name="ISME J.">
        <title>Insights into ecological role of a new deltaproteobacterial order Candidatus Acidulodesulfobacterales by metagenomics and metatranscriptomics.</title>
        <authorList>
            <person name="Tan S."/>
            <person name="Liu J."/>
            <person name="Fang Y."/>
            <person name="Hedlund B.P."/>
            <person name="Lian Z.H."/>
            <person name="Huang L.Y."/>
            <person name="Li J.T."/>
            <person name="Huang L.N."/>
            <person name="Li W.J."/>
            <person name="Jiang H.C."/>
            <person name="Dong H.L."/>
            <person name="Shu W.S."/>
        </authorList>
    </citation>
    <scope>NUCLEOTIDE SEQUENCE [LARGE SCALE GENOMIC DNA]</scope>
    <source>
        <strain evidence="1">AP2</strain>
    </source>
</reference>
<gene>
    <name evidence="1" type="ORF">EVJ46_08300</name>
</gene>
<proteinExistence type="predicted"/>
<dbReference type="Proteomes" id="UP000316562">
    <property type="component" value="Unassembled WGS sequence"/>
</dbReference>
<comment type="caution">
    <text evidence="1">The sequence shown here is derived from an EMBL/GenBank/DDBJ whole genome shotgun (WGS) entry which is preliminary data.</text>
</comment>
<protein>
    <submittedName>
        <fullName evidence="1">Uncharacterized protein</fullName>
    </submittedName>
</protein>
<name>A0A519BFZ4_ACIG2</name>
<evidence type="ECO:0000313" key="1">
    <source>
        <dbReference type="EMBL" id="RZD16178.1"/>
    </source>
</evidence>
<organism evidence="1 2">
    <name type="scientific">Acididesulfobacter guangdongensis</name>
    <dbReference type="NCBI Taxonomy" id="2597225"/>
    <lineage>
        <taxon>Bacteria</taxon>
        <taxon>Deltaproteobacteria</taxon>
        <taxon>Candidatus Acidulodesulfobacterales</taxon>
        <taxon>Candidatus Acididesulfobacter</taxon>
    </lineage>
</organism>
<accession>A0A519BFZ4</accession>